<organism evidence="1 2">
    <name type="scientific">Cryptococcus floricola</name>
    <dbReference type="NCBI Taxonomy" id="2591691"/>
    <lineage>
        <taxon>Eukaryota</taxon>
        <taxon>Fungi</taxon>
        <taxon>Dikarya</taxon>
        <taxon>Basidiomycota</taxon>
        <taxon>Agaricomycotina</taxon>
        <taxon>Tremellomycetes</taxon>
        <taxon>Tremellales</taxon>
        <taxon>Cryptococcaceae</taxon>
        <taxon>Cryptococcus</taxon>
    </lineage>
</organism>
<evidence type="ECO:0000313" key="1">
    <source>
        <dbReference type="EMBL" id="TYJ56107.1"/>
    </source>
</evidence>
<dbReference type="AlphaFoldDB" id="A0A5D3AXC2"/>
<name>A0A5D3AXC2_9TREE</name>
<dbReference type="EMBL" id="NIDF01000029">
    <property type="protein sequence ID" value="TYJ56107.1"/>
    <property type="molecule type" value="Genomic_DNA"/>
</dbReference>
<gene>
    <name evidence="1" type="ORF">B9479_003217</name>
</gene>
<accession>A0A5D3AXC2</accession>
<protein>
    <submittedName>
        <fullName evidence="1">Uncharacterized protein</fullName>
    </submittedName>
</protein>
<keyword evidence="2" id="KW-1185">Reference proteome</keyword>
<dbReference type="Proteomes" id="UP000322245">
    <property type="component" value="Unassembled WGS sequence"/>
</dbReference>
<comment type="caution">
    <text evidence="1">The sequence shown here is derived from an EMBL/GenBank/DDBJ whole genome shotgun (WGS) entry which is preliminary data.</text>
</comment>
<sequence length="419" mass="47601">MVQDLTLSIAYSPFPPDLDLRLREVVRQVVSEEWDRRTHKIDPAASILPPQEPELAEAIRQAGPKGEEREQAFNRQKAPLTLVDNNALAIATVNDAPVPATLPLQVASKQGTFSASHELPLRIPQAVAHTPLVPVPAGQASKNDQYRTYVNKYHQTVKIYPGVITAPSLAVWARAKKRSNKLAGEIWLRMTKFDVSFIATCKEAPLLRTSVTRGLMVPDGRFLPKFYNEESLFSMEPLLRETCSLWRDIWGTTLAQELPESSKCQWFFVEDPEWWSPLMRTAFWTSFYMDPPAGMQIFRLPENLRFSHVTTCSQLPRPTTVCRALVDPMFLTGKAFESWAKHVSNPPKASVKAFASKPSLQSLLEARTDGLCDKVKRHTMVLKDLGSERRLDLLVRRDEDPRSFRALVRRDIWGLRKDE</sequence>
<reference evidence="1 2" key="1">
    <citation type="submission" date="2017-05" db="EMBL/GenBank/DDBJ databases">
        <title>The Genome Sequence of Tsuchiyaea wingfieldii DSM 27421.</title>
        <authorList>
            <person name="Cuomo C."/>
            <person name="Passer A."/>
            <person name="Billmyre B."/>
            <person name="Heitman J."/>
        </authorList>
    </citation>
    <scope>NUCLEOTIDE SEQUENCE [LARGE SCALE GENOMIC DNA]</scope>
    <source>
        <strain evidence="1 2">DSM 27421</strain>
    </source>
</reference>
<proteinExistence type="predicted"/>
<evidence type="ECO:0000313" key="2">
    <source>
        <dbReference type="Proteomes" id="UP000322245"/>
    </source>
</evidence>